<feature type="signal peptide" evidence="1">
    <location>
        <begin position="1"/>
        <end position="20"/>
    </location>
</feature>
<evidence type="ECO:0000313" key="3">
    <source>
        <dbReference type="Proteomes" id="UP001138802"/>
    </source>
</evidence>
<keyword evidence="3" id="KW-1185">Reference proteome</keyword>
<proteinExistence type="predicted"/>
<name>A0A9X0WJ62_9GAMM</name>
<dbReference type="Proteomes" id="UP001138802">
    <property type="component" value="Unassembled WGS sequence"/>
</dbReference>
<dbReference type="EMBL" id="NRSD01000011">
    <property type="protein sequence ID" value="MBK1645264.1"/>
    <property type="molecule type" value="Genomic_DNA"/>
</dbReference>
<sequence length="178" mass="18855">MTRLPLVVALSILASGCALIPPTHFGGIATSVSAMDYAEQLCSVVELEAYATCLNEMLDDIDQRGSHLPAGFSTSGPFAVILGGEVYLGSYRSSPFAAAFQVTSGERQCRGGYSAFHGSADAVFDVHCDDGRSGWADTVRALDGRNGIGTIKLDDGTEGRIVFGYLPLGDVERWSRPD</sequence>
<organism evidence="2 3">
    <name type="scientific">Thiocapsa imhoffii</name>
    <dbReference type="NCBI Taxonomy" id="382777"/>
    <lineage>
        <taxon>Bacteria</taxon>
        <taxon>Pseudomonadati</taxon>
        <taxon>Pseudomonadota</taxon>
        <taxon>Gammaproteobacteria</taxon>
        <taxon>Chromatiales</taxon>
        <taxon>Chromatiaceae</taxon>
        <taxon>Thiocapsa</taxon>
    </lineage>
</organism>
<keyword evidence="1" id="KW-0732">Signal</keyword>
<gene>
    <name evidence="2" type="ORF">CKO25_11550</name>
</gene>
<accession>A0A9X0WJ62</accession>
<comment type="caution">
    <text evidence="2">The sequence shown here is derived from an EMBL/GenBank/DDBJ whole genome shotgun (WGS) entry which is preliminary data.</text>
</comment>
<evidence type="ECO:0008006" key="4">
    <source>
        <dbReference type="Google" id="ProtNLM"/>
    </source>
</evidence>
<feature type="chain" id="PRO_5040762256" description="Lipoprotein" evidence="1">
    <location>
        <begin position="21"/>
        <end position="178"/>
    </location>
</feature>
<evidence type="ECO:0000256" key="1">
    <source>
        <dbReference type="SAM" id="SignalP"/>
    </source>
</evidence>
<evidence type="ECO:0000313" key="2">
    <source>
        <dbReference type="EMBL" id="MBK1645264.1"/>
    </source>
</evidence>
<dbReference type="AlphaFoldDB" id="A0A9X0WJ62"/>
<reference evidence="2 3" key="1">
    <citation type="journal article" date="2020" name="Microorganisms">
        <title>Osmotic Adaptation and Compatible Solute Biosynthesis of Phototrophic Bacteria as Revealed from Genome Analyses.</title>
        <authorList>
            <person name="Imhoff J.F."/>
            <person name="Rahn T."/>
            <person name="Kunzel S."/>
            <person name="Keller A."/>
            <person name="Neulinger S.C."/>
        </authorList>
    </citation>
    <scope>NUCLEOTIDE SEQUENCE [LARGE SCALE GENOMIC DNA]</scope>
    <source>
        <strain evidence="2 3">DSM 21303</strain>
    </source>
</reference>
<dbReference type="PROSITE" id="PS51257">
    <property type="entry name" value="PROKAR_LIPOPROTEIN"/>
    <property type="match status" value="1"/>
</dbReference>
<dbReference type="RefSeq" id="WP_200388075.1">
    <property type="nucleotide sequence ID" value="NZ_NRSD01000011.1"/>
</dbReference>
<protein>
    <recommendedName>
        <fullName evidence="4">Lipoprotein</fullName>
    </recommendedName>
</protein>